<evidence type="ECO:0000313" key="6">
    <source>
        <dbReference type="Proteomes" id="UP000265515"/>
    </source>
</evidence>
<evidence type="ECO:0000256" key="3">
    <source>
        <dbReference type="SAM" id="MobiDB-lite"/>
    </source>
</evidence>
<evidence type="ECO:0000256" key="1">
    <source>
        <dbReference type="PROSITE-ProRule" id="PRU00047"/>
    </source>
</evidence>
<dbReference type="PROSITE" id="PS50158">
    <property type="entry name" value="ZF_CCHC"/>
    <property type="match status" value="1"/>
</dbReference>
<name>A0A388KWJ0_CHABU</name>
<dbReference type="GO" id="GO:0003676">
    <property type="term" value="F:nucleic acid binding"/>
    <property type="evidence" value="ECO:0007669"/>
    <property type="project" value="InterPro"/>
</dbReference>
<reference evidence="5 6" key="1">
    <citation type="journal article" date="2018" name="Cell">
        <title>The Chara Genome: Secondary Complexity and Implications for Plant Terrestrialization.</title>
        <authorList>
            <person name="Nishiyama T."/>
            <person name="Sakayama H."/>
            <person name="Vries J.D."/>
            <person name="Buschmann H."/>
            <person name="Saint-Marcoux D."/>
            <person name="Ullrich K.K."/>
            <person name="Haas F.B."/>
            <person name="Vanderstraeten L."/>
            <person name="Becker D."/>
            <person name="Lang D."/>
            <person name="Vosolsobe S."/>
            <person name="Rombauts S."/>
            <person name="Wilhelmsson P.K.I."/>
            <person name="Janitza P."/>
            <person name="Kern R."/>
            <person name="Heyl A."/>
            <person name="Rumpler F."/>
            <person name="Villalobos L.I.A.C."/>
            <person name="Clay J.M."/>
            <person name="Skokan R."/>
            <person name="Toyoda A."/>
            <person name="Suzuki Y."/>
            <person name="Kagoshima H."/>
            <person name="Schijlen E."/>
            <person name="Tajeshwar N."/>
            <person name="Catarino B."/>
            <person name="Hetherington A.J."/>
            <person name="Saltykova A."/>
            <person name="Bonnot C."/>
            <person name="Breuninger H."/>
            <person name="Symeonidi A."/>
            <person name="Radhakrishnan G.V."/>
            <person name="Van Nieuwerburgh F."/>
            <person name="Deforce D."/>
            <person name="Chang C."/>
            <person name="Karol K.G."/>
            <person name="Hedrich R."/>
            <person name="Ulvskov P."/>
            <person name="Glockner G."/>
            <person name="Delwiche C.F."/>
            <person name="Petrasek J."/>
            <person name="Van de Peer Y."/>
            <person name="Friml J."/>
            <person name="Beilby M."/>
            <person name="Dolan L."/>
            <person name="Kohara Y."/>
            <person name="Sugano S."/>
            <person name="Fujiyama A."/>
            <person name="Delaux P.-M."/>
            <person name="Quint M."/>
            <person name="TheiBen G."/>
            <person name="Hagemann M."/>
            <person name="Harholt J."/>
            <person name="Dunand C."/>
            <person name="Zachgo S."/>
            <person name="Langdale J."/>
            <person name="Maumus F."/>
            <person name="Straeten D.V.D."/>
            <person name="Gould S.B."/>
            <person name="Rensing S.A."/>
        </authorList>
    </citation>
    <scope>NUCLEOTIDE SEQUENCE [LARGE SCALE GENOMIC DNA]</scope>
    <source>
        <strain evidence="5 6">S276</strain>
    </source>
</reference>
<evidence type="ECO:0000256" key="2">
    <source>
        <dbReference type="SAM" id="Coils"/>
    </source>
</evidence>
<feature type="compositionally biased region" description="Basic and acidic residues" evidence="3">
    <location>
        <begin position="83"/>
        <end position="112"/>
    </location>
</feature>
<feature type="compositionally biased region" description="Basic and acidic residues" evidence="3">
    <location>
        <begin position="220"/>
        <end position="232"/>
    </location>
</feature>
<evidence type="ECO:0000259" key="4">
    <source>
        <dbReference type="PROSITE" id="PS50158"/>
    </source>
</evidence>
<evidence type="ECO:0000313" key="5">
    <source>
        <dbReference type="EMBL" id="GBG74401.1"/>
    </source>
</evidence>
<keyword evidence="2" id="KW-0175">Coiled coil</keyword>
<dbReference type="SMART" id="SM00343">
    <property type="entry name" value="ZnF_C2HC"/>
    <property type="match status" value="1"/>
</dbReference>
<keyword evidence="1" id="KW-0863">Zinc-finger</keyword>
<feature type="coiled-coil region" evidence="2">
    <location>
        <begin position="155"/>
        <end position="182"/>
    </location>
</feature>
<feature type="region of interest" description="Disordered" evidence="3">
    <location>
        <begin position="80"/>
        <end position="112"/>
    </location>
</feature>
<dbReference type="GO" id="GO:0008270">
    <property type="term" value="F:zinc ion binding"/>
    <property type="evidence" value="ECO:0007669"/>
    <property type="project" value="UniProtKB-KW"/>
</dbReference>
<keyword evidence="1" id="KW-0479">Metal-binding</keyword>
<feature type="region of interest" description="Disordered" evidence="3">
    <location>
        <begin position="209"/>
        <end position="232"/>
    </location>
</feature>
<keyword evidence="1" id="KW-0862">Zinc</keyword>
<feature type="domain" description="CCHC-type" evidence="4">
    <location>
        <begin position="30"/>
        <end position="43"/>
    </location>
</feature>
<feature type="region of interest" description="Disordered" evidence="3">
    <location>
        <begin position="518"/>
        <end position="572"/>
    </location>
</feature>
<dbReference type="EMBL" id="BFEA01000202">
    <property type="protein sequence ID" value="GBG74401.1"/>
    <property type="molecule type" value="Genomic_DNA"/>
</dbReference>
<proteinExistence type="predicted"/>
<dbReference type="InterPro" id="IPR001878">
    <property type="entry name" value="Znf_CCHC"/>
</dbReference>
<keyword evidence="6" id="KW-1185">Reference proteome</keyword>
<protein>
    <recommendedName>
        <fullName evidence="4">CCHC-type domain-containing protein</fullName>
    </recommendedName>
</protein>
<organism evidence="5 6">
    <name type="scientific">Chara braunii</name>
    <name type="common">Braun's stonewort</name>
    <dbReference type="NCBI Taxonomy" id="69332"/>
    <lineage>
        <taxon>Eukaryota</taxon>
        <taxon>Viridiplantae</taxon>
        <taxon>Streptophyta</taxon>
        <taxon>Charophyceae</taxon>
        <taxon>Charales</taxon>
        <taxon>Characeae</taxon>
        <taxon>Chara</taxon>
    </lineage>
</organism>
<dbReference type="Gramene" id="GBG74401">
    <property type="protein sequence ID" value="GBG74401"/>
    <property type="gene ID" value="CBR_g18812"/>
</dbReference>
<feature type="compositionally biased region" description="Basic and acidic residues" evidence="3">
    <location>
        <begin position="539"/>
        <end position="557"/>
    </location>
</feature>
<sequence length="572" mass="65448">MVNQNPAVGYGAAAHVPPGPSISQPGIVTCYICGKSDHYARNCWAGGNGRPPQQFQQQVPMGGLDEEANEMRAYFRKKIQKQKAAEERGIREEEERRRREEDDRKKADRLREAEAREARLEARLLRLMTQQTKAASKVVPMPEKKKSPNTKVRVLREIRSYLDESEDESDEVREEAGRLIDAIERRKGKRKSIEEKRPASLRMKTNRAAPILVQDDGSMDEMRTPPARRNEDFGASNGEILNFALEMHQQLSAKRAPELRRICNEEGVEWTKKYEAVTERVRCRTRLAYGEPTESISRRNQPLPQTLISTGGEIWIDRWKVVRSKVGESVVTIQGRDNQIKECKKEFEAGGIFRILRIEIMPSSIEHRKYILRDLLRQPWRIKLLYRKNAREMLALYMTASLFGKKITRLQLKMKIAKAVRTVHGTDIRKRPLLKIPFTTVVGTAKLRSTTAKVIGDVVCEPHLRAYLVQRMRLLYTRNPTVGQIIHSQRTCSNAKEVQCTCAGYRWPRSRGHVKCNRGNLVDQRAPPTEGSGGGKGQPEGKELYDGAKSSEERRFYSADFPVDNESSTIRT</sequence>
<dbReference type="Proteomes" id="UP000265515">
    <property type="component" value="Unassembled WGS sequence"/>
</dbReference>
<gene>
    <name evidence="5" type="ORF">CBR_g18812</name>
</gene>
<dbReference type="AlphaFoldDB" id="A0A388KWJ0"/>
<comment type="caution">
    <text evidence="5">The sequence shown here is derived from an EMBL/GenBank/DDBJ whole genome shotgun (WGS) entry which is preliminary data.</text>
</comment>
<dbReference type="OrthoDB" id="6361509at2759"/>
<accession>A0A388KWJ0</accession>